<dbReference type="AlphaFoldDB" id="A0A7I7K2V5"/>
<accession>A0A7I7K2V5</accession>
<protein>
    <submittedName>
        <fullName evidence="1">Uncharacterized protein</fullName>
    </submittedName>
</protein>
<gene>
    <name evidence="1" type="ORF">MDUV_25720</name>
</gene>
<name>A0A7I7K2V5_9MYCO</name>
<organism evidence="1 2">
    <name type="scientific">Mycolicibacterium duvalii</name>
    <dbReference type="NCBI Taxonomy" id="39688"/>
    <lineage>
        <taxon>Bacteria</taxon>
        <taxon>Bacillati</taxon>
        <taxon>Actinomycetota</taxon>
        <taxon>Actinomycetes</taxon>
        <taxon>Mycobacteriales</taxon>
        <taxon>Mycobacteriaceae</taxon>
        <taxon>Mycolicibacterium</taxon>
    </lineage>
</organism>
<evidence type="ECO:0000313" key="1">
    <source>
        <dbReference type="EMBL" id="BBX17712.1"/>
    </source>
</evidence>
<proteinExistence type="predicted"/>
<dbReference type="RefSeq" id="WP_098002881.1">
    <property type="nucleotide sequence ID" value="NZ_AP022563.1"/>
</dbReference>
<reference evidence="1 2" key="1">
    <citation type="journal article" date="2019" name="Emerg. Microbes Infect.">
        <title>Comprehensive subspecies identification of 175 nontuberculous mycobacteria species based on 7547 genomic profiles.</title>
        <authorList>
            <person name="Matsumoto Y."/>
            <person name="Kinjo T."/>
            <person name="Motooka D."/>
            <person name="Nabeya D."/>
            <person name="Jung N."/>
            <person name="Uechi K."/>
            <person name="Horii T."/>
            <person name="Iida T."/>
            <person name="Fujita J."/>
            <person name="Nakamura S."/>
        </authorList>
    </citation>
    <scope>NUCLEOTIDE SEQUENCE [LARGE SCALE GENOMIC DNA]</scope>
    <source>
        <strain evidence="1 2">JCM 6396</strain>
    </source>
</reference>
<dbReference type="KEGG" id="mdu:MDUV_25720"/>
<evidence type="ECO:0000313" key="2">
    <source>
        <dbReference type="Proteomes" id="UP000467006"/>
    </source>
</evidence>
<dbReference type="Proteomes" id="UP000467006">
    <property type="component" value="Chromosome"/>
</dbReference>
<keyword evidence="2" id="KW-1185">Reference proteome</keyword>
<dbReference type="EMBL" id="AP022563">
    <property type="protein sequence ID" value="BBX17712.1"/>
    <property type="molecule type" value="Genomic_DNA"/>
</dbReference>
<sequence>MPGVDVLFIDTSVLCNLLRVPGRCERAEEMQELFYEHVNNNVNFVLPITSIIETGNFIQQCTGDRYAAANRFRMALEAAAESSPPWVIHRMNWDEEFITALIAGDSTGSTLVHHFTNKLLGAGDLSILIERDLFAASRAVGSVEIWTIDEKLDSYRRA</sequence>